<evidence type="ECO:0000259" key="8">
    <source>
        <dbReference type="Pfam" id="PF07989"/>
    </source>
</evidence>
<dbReference type="RefSeq" id="XP_002480740.1">
    <property type="nucleotide sequence ID" value="XM_002480695.1"/>
</dbReference>
<comment type="subcellular location">
    <subcellularLocation>
        <location evidence="1">Cytoplasm</location>
        <location evidence="1">Cytoskeleton</location>
        <location evidence="1">Microtubule organizing center</location>
    </subcellularLocation>
</comment>
<dbReference type="OrthoDB" id="10255000at2759"/>
<dbReference type="Pfam" id="PF10495">
    <property type="entry name" value="PACT_coil_coil"/>
    <property type="match status" value="1"/>
</dbReference>
<feature type="domain" description="Centrosomin N-terminal motif 1" evidence="8">
    <location>
        <begin position="203"/>
        <end position="276"/>
    </location>
</feature>
<dbReference type="Proteomes" id="UP000001745">
    <property type="component" value="Unassembled WGS sequence"/>
</dbReference>
<evidence type="ECO:0000313" key="11">
    <source>
        <dbReference type="Proteomes" id="UP000001745"/>
    </source>
</evidence>
<keyword evidence="11" id="KW-1185">Reference proteome</keyword>
<keyword evidence="3" id="KW-0597">Phosphoprotein</keyword>
<feature type="coiled-coil region" evidence="6">
    <location>
        <begin position="951"/>
        <end position="978"/>
    </location>
</feature>
<sequence>MPVPYIDTPRTEIDGNATYLTNGLRSVYRGNLSALDSVENSFQTPSKDENIIKTMEARRHAANGGGTQTPRASGTGARSSRNGLNDRRTLPANPPPKGEFTPMMRSVTRNNYLRNMSALRGSGVPKTPAYLKDGYRSNGNTPGLPAIDATNIYEDGGTTSMAMDDVTPLPQVASSSPNGTPLPSFSRKGGAGGVLDTDQNMLSLKEQENAINKLDKENFGLKLKIHYLEEQLKKAGPGYNQAALKENTELKVARITMQQEISRYKKSLHQAERDLEAYRLQLQELREKAKRRQADEAIQREMDYMREEIATREAQVNNLQEELRNVKDKDSDEVERLRDEIGDLEATLREKDRIIDAKDEEIESLKEDEGQNGNAVAELEAELDRARQQLEEFQDHIEKARSDAREANRNREQALQQKEKAEENLKELQEEMANKSFSTKGLSRQLEEKAEDLEKELNQLREEYNDLKEDYALKERREEMLEGQLEEVQEERAAELDALRSKAAAAEQYLAERDEALSRLKEVLDDLDRKTDEKELLQTRHHALTDESAGLQRELANVQATIRRLEQEIEDEKQRSMDNNHDLRTQHREEIERLNEEIMSLHQEIENKEGQYALDQDRWESAKRTLQSQKDRAEEQAAGYKRTIEKLQDVELTVSGRAAKLQDVIDSEKERHLQEEAVLSRQIKELSDDITSKRHVISEQRSELLTLKEDLRISRREEEVLKEKVQALEDEIAILRASLQEEKEYSKAKNLQGPSSQDSQLQKVLNERQSLRDQLASADVELHRLRTSTAEAEAERDLLQNELNQIQSKSNGNTNFDHEKVELRKAKLRLENELQRLKDEKTLLEEARKSIEDALNAEIERSTAEENRLSSELVQLQDKLRATLRTRDRELTVAKSKAHQLERRIAELEVILEEQQQPVNVESSSVAADIPLLRQNLDDARKREKTLLEREGEHKKSIRELRHRISELEEALHEAQMQKLNIASPARSSPNGLQEELRSMRTRLKDAHSIVMELKTKNQELERGAIRAEDRKDLHELLKSSTLEAESLALKLSEKELQLNELRASIRRIREERSIAIKKSDKANQECEVLQERIDSLMEDANTKASRKNRHEKEIRGLGKEIIWLRTRLRREEKFRRDLAWSKGLMELGEQVRVACNEADLRMIAEMGITAPEPKKVHDARRKLRTAGFAVMATVRMQSMSREWAKAKKIGESLRRAKNELSMKRDSQRRREGSLGLKDVPDI</sequence>
<evidence type="ECO:0000256" key="1">
    <source>
        <dbReference type="ARBA" id="ARBA00004267"/>
    </source>
</evidence>
<feature type="coiled-coil region" evidence="6">
    <location>
        <begin position="1011"/>
        <end position="1100"/>
    </location>
</feature>
<evidence type="ECO:0000256" key="6">
    <source>
        <dbReference type="SAM" id="Coils"/>
    </source>
</evidence>
<protein>
    <submittedName>
        <fullName evidence="10">Spindle-pole body protein (Pcp1), putative</fullName>
    </submittedName>
</protein>
<evidence type="ECO:0000259" key="9">
    <source>
        <dbReference type="Pfam" id="PF10495"/>
    </source>
</evidence>
<organism evidence="10 11">
    <name type="scientific">Talaromyces stipitatus (strain ATCC 10500 / CBS 375.48 / QM 6759 / NRRL 1006)</name>
    <name type="common">Penicillium stipitatum</name>
    <dbReference type="NCBI Taxonomy" id="441959"/>
    <lineage>
        <taxon>Eukaryota</taxon>
        <taxon>Fungi</taxon>
        <taxon>Dikarya</taxon>
        <taxon>Ascomycota</taxon>
        <taxon>Pezizomycotina</taxon>
        <taxon>Eurotiomycetes</taxon>
        <taxon>Eurotiomycetidae</taxon>
        <taxon>Eurotiales</taxon>
        <taxon>Trichocomaceae</taxon>
        <taxon>Talaromyces</taxon>
        <taxon>Talaromyces sect. Talaromyces</taxon>
    </lineage>
</organism>
<dbReference type="STRING" id="441959.B8M786"/>
<dbReference type="InterPro" id="IPR012943">
    <property type="entry name" value="Cnn_1N"/>
</dbReference>
<dbReference type="Pfam" id="PF07989">
    <property type="entry name" value="Cnn_1N"/>
    <property type="match status" value="1"/>
</dbReference>
<dbReference type="InParanoid" id="B8M786"/>
<dbReference type="OMA" id="FIAVYQH"/>
<feature type="domain" description="Pericentrin/AKAP-450 centrosomal targeting" evidence="9">
    <location>
        <begin position="1128"/>
        <end position="1204"/>
    </location>
</feature>
<proteinExistence type="predicted"/>
<dbReference type="GeneID" id="8107483"/>
<evidence type="ECO:0000256" key="7">
    <source>
        <dbReference type="SAM" id="MobiDB-lite"/>
    </source>
</evidence>
<dbReference type="VEuPathDB" id="FungiDB:TSTA_035330"/>
<keyword evidence="2" id="KW-0963">Cytoplasm</keyword>
<feature type="region of interest" description="Disordered" evidence="7">
    <location>
        <begin position="59"/>
        <end position="103"/>
    </location>
</feature>
<keyword evidence="5" id="KW-0206">Cytoskeleton</keyword>
<reference evidence="11" key="1">
    <citation type="journal article" date="2015" name="Genome Announc.">
        <title>Genome sequence of the AIDS-associated pathogen Penicillium marneffei (ATCC18224) and its near taxonomic relative Talaromyces stipitatus (ATCC10500).</title>
        <authorList>
            <person name="Nierman W.C."/>
            <person name="Fedorova-Abrams N.D."/>
            <person name="Andrianopoulos A."/>
        </authorList>
    </citation>
    <scope>NUCLEOTIDE SEQUENCE [LARGE SCALE GENOMIC DNA]</scope>
    <source>
        <strain evidence="11">ATCC 10500 / CBS 375.48 / QM 6759 / NRRL 1006</strain>
    </source>
</reference>
<feature type="compositionally biased region" description="Polar residues" evidence="7">
    <location>
        <begin position="68"/>
        <end position="83"/>
    </location>
</feature>
<evidence type="ECO:0000256" key="5">
    <source>
        <dbReference type="ARBA" id="ARBA00023212"/>
    </source>
</evidence>
<dbReference type="HOGENOM" id="CLU_002168_1_0_1"/>
<evidence type="ECO:0000256" key="3">
    <source>
        <dbReference type="ARBA" id="ARBA00022553"/>
    </source>
</evidence>
<evidence type="ECO:0000256" key="4">
    <source>
        <dbReference type="ARBA" id="ARBA00023054"/>
    </source>
</evidence>
<dbReference type="GO" id="GO:0005737">
    <property type="term" value="C:cytoplasm"/>
    <property type="evidence" value="ECO:0007669"/>
    <property type="project" value="UniProtKB-ARBA"/>
</dbReference>
<keyword evidence="4 6" id="KW-0175">Coiled coil</keyword>
<name>B8M786_TALSN</name>
<dbReference type="EMBL" id="EQ962654">
    <property type="protein sequence ID" value="EED20306.1"/>
    <property type="molecule type" value="Genomic_DNA"/>
</dbReference>
<gene>
    <name evidence="10" type="ORF">TSTA_035330</name>
</gene>
<accession>B8M786</accession>
<dbReference type="InterPro" id="IPR019528">
    <property type="entry name" value="PACT_domain"/>
</dbReference>
<feature type="region of interest" description="Disordered" evidence="7">
    <location>
        <begin position="401"/>
        <end position="422"/>
    </location>
</feature>
<feature type="region of interest" description="Disordered" evidence="7">
    <location>
        <begin position="1215"/>
        <end position="1243"/>
    </location>
</feature>
<dbReference type="GO" id="GO:0005815">
    <property type="term" value="C:microtubule organizing center"/>
    <property type="evidence" value="ECO:0007669"/>
    <property type="project" value="UniProtKB-SubCell"/>
</dbReference>
<evidence type="ECO:0000313" key="10">
    <source>
        <dbReference type="EMBL" id="EED20306.1"/>
    </source>
</evidence>
<dbReference type="eggNOG" id="ENOG502R0AV">
    <property type="taxonomic scope" value="Eukaryota"/>
</dbReference>
<evidence type="ECO:0000256" key="2">
    <source>
        <dbReference type="ARBA" id="ARBA00022490"/>
    </source>
</evidence>
<dbReference type="AlphaFoldDB" id="B8M786"/>